<dbReference type="AlphaFoldDB" id="A0A974NSN5"/>
<dbReference type="Proteomes" id="UP000595894">
    <property type="component" value="Chromosome"/>
</dbReference>
<evidence type="ECO:0000313" key="2">
    <source>
        <dbReference type="Proteomes" id="UP000595894"/>
    </source>
</evidence>
<keyword evidence="2" id="KW-1185">Reference proteome</keyword>
<sequence>MQPPLSDIEIETIAKALIGLDIPAECLPGVSGNLAVLLEHARRIAADVE</sequence>
<proteinExistence type="predicted"/>
<dbReference type="KEGG" id="sari:H5J25_11905"/>
<organism evidence="1 2">
    <name type="scientific">Sphingomonas aliaeris</name>
    <dbReference type="NCBI Taxonomy" id="2759526"/>
    <lineage>
        <taxon>Bacteria</taxon>
        <taxon>Pseudomonadati</taxon>
        <taxon>Pseudomonadota</taxon>
        <taxon>Alphaproteobacteria</taxon>
        <taxon>Sphingomonadales</taxon>
        <taxon>Sphingomonadaceae</taxon>
        <taxon>Sphingomonas</taxon>
    </lineage>
</organism>
<evidence type="ECO:0000313" key="1">
    <source>
        <dbReference type="EMBL" id="QQV76217.1"/>
    </source>
</evidence>
<name>A0A974NSN5_9SPHN</name>
<dbReference type="EMBL" id="CP061035">
    <property type="protein sequence ID" value="QQV76217.1"/>
    <property type="molecule type" value="Genomic_DNA"/>
</dbReference>
<reference evidence="2" key="1">
    <citation type="submission" date="2020-09" db="EMBL/GenBank/DDBJ databases">
        <title>Sphingomonas sp., a new species isolated from pork steak.</title>
        <authorList>
            <person name="Heidler von Heilborn D."/>
        </authorList>
    </citation>
    <scope>NUCLEOTIDE SEQUENCE [LARGE SCALE GENOMIC DNA]</scope>
</reference>
<dbReference type="RefSeq" id="WP_202091252.1">
    <property type="nucleotide sequence ID" value="NZ_CP061035.1"/>
</dbReference>
<accession>A0A974NSN5</accession>
<gene>
    <name evidence="1" type="ORF">H5J25_11905</name>
</gene>
<protein>
    <submittedName>
        <fullName evidence="1">DUF4089 domain-containing protein</fullName>
    </submittedName>
</protein>